<evidence type="ECO:0000313" key="5">
    <source>
        <dbReference type="Proteomes" id="UP000275048"/>
    </source>
</evidence>
<dbReference type="PANTHER" id="PTHR37312">
    <property type="entry name" value="MEMBRANE-BOUND ACYLTRANSFERASE YKRP-RELATED"/>
    <property type="match status" value="1"/>
</dbReference>
<dbReference type="OrthoDB" id="3746662at2"/>
<dbReference type="PANTHER" id="PTHR37312:SF1">
    <property type="entry name" value="MEMBRANE-BOUND ACYLTRANSFERASE YKRP-RELATED"/>
    <property type="match status" value="1"/>
</dbReference>
<feature type="transmembrane region" description="Helical" evidence="2">
    <location>
        <begin position="278"/>
        <end position="301"/>
    </location>
</feature>
<feature type="transmembrane region" description="Helical" evidence="2">
    <location>
        <begin position="158"/>
        <end position="180"/>
    </location>
</feature>
<keyword evidence="2" id="KW-1133">Transmembrane helix</keyword>
<evidence type="ECO:0000313" key="4">
    <source>
        <dbReference type="EMBL" id="RNB45409.1"/>
    </source>
</evidence>
<evidence type="ECO:0000256" key="1">
    <source>
        <dbReference type="SAM" id="MobiDB-lite"/>
    </source>
</evidence>
<feature type="transmembrane region" description="Helical" evidence="2">
    <location>
        <begin position="307"/>
        <end position="332"/>
    </location>
</feature>
<dbReference type="EMBL" id="RHHB01000048">
    <property type="protein sequence ID" value="RNB45409.1"/>
    <property type="molecule type" value="Genomic_DNA"/>
</dbReference>
<feature type="transmembrane region" description="Helical" evidence="2">
    <location>
        <begin position="186"/>
        <end position="203"/>
    </location>
</feature>
<accession>A0A3M8A2F7</accession>
<protein>
    <submittedName>
        <fullName evidence="4">Acyltransferase</fullName>
    </submittedName>
</protein>
<keyword evidence="2" id="KW-0472">Membrane</keyword>
<keyword evidence="4" id="KW-0012">Acyltransferase</keyword>
<comment type="caution">
    <text evidence="4">The sequence shown here is derived from an EMBL/GenBank/DDBJ whole genome shotgun (WGS) entry which is preliminary data.</text>
</comment>
<keyword evidence="2" id="KW-0812">Transmembrane</keyword>
<dbReference type="InterPro" id="IPR052734">
    <property type="entry name" value="Nod_factor_acetyltransferase"/>
</dbReference>
<dbReference type="GO" id="GO:0016747">
    <property type="term" value="F:acyltransferase activity, transferring groups other than amino-acyl groups"/>
    <property type="evidence" value="ECO:0007669"/>
    <property type="project" value="InterPro"/>
</dbReference>
<dbReference type="InterPro" id="IPR002656">
    <property type="entry name" value="Acyl_transf_3_dom"/>
</dbReference>
<feature type="transmembrane region" description="Helical" evidence="2">
    <location>
        <begin position="41"/>
        <end position="57"/>
    </location>
</feature>
<keyword evidence="5" id="KW-1185">Reference proteome</keyword>
<feature type="transmembrane region" description="Helical" evidence="2">
    <location>
        <begin position="245"/>
        <end position="266"/>
    </location>
</feature>
<sequence length="377" mass="39678">MAQEPRTAQPPRRVAEHSPRVPQHSSPVAQQPRRRDPSIDVLRIVAIVAVVAGHVWFAEPVRLATYTWHVPIFFVLSGYLASRLRLGELVRRRALSLLLPYGAWLLVIAALLVGFADPLRLLAGGAHLPHGFTAFWFVTAFFVAIVAAAAIERLALGWQWAIALALLGAGFLASDVIALVPFDAGVGLACVVFVVAGRTLRIVQPSLTRPATTGAVMLGVAVALIASGVSAPLDLKQGDFGTPVVSVVTAILISCGGILVAQGALARVGARASAVISQLALCGFMVVLTHAAVLSVLHGAGVPRWEAFAVALVVPWAAALLVLRTPLALVLCGVPRQRRHPLVAADAGARSIRMDGAVRHTGTSSLRDSPSRVLSLR</sequence>
<feature type="transmembrane region" description="Helical" evidence="2">
    <location>
        <begin position="94"/>
        <end position="116"/>
    </location>
</feature>
<evidence type="ECO:0000259" key="3">
    <source>
        <dbReference type="Pfam" id="PF01757"/>
    </source>
</evidence>
<keyword evidence="4" id="KW-0808">Transferase</keyword>
<proteinExistence type="predicted"/>
<feature type="transmembrane region" description="Helical" evidence="2">
    <location>
        <begin position="63"/>
        <end position="82"/>
    </location>
</feature>
<name>A0A3M8A2F7_9MICO</name>
<gene>
    <name evidence="4" type="ORF">EDM22_16195</name>
</gene>
<organism evidence="4 5">
    <name type="scientific">Agromyces tardus</name>
    <dbReference type="NCBI Taxonomy" id="2583849"/>
    <lineage>
        <taxon>Bacteria</taxon>
        <taxon>Bacillati</taxon>
        <taxon>Actinomycetota</taxon>
        <taxon>Actinomycetes</taxon>
        <taxon>Micrococcales</taxon>
        <taxon>Microbacteriaceae</taxon>
        <taxon>Agromyces</taxon>
    </lineage>
</organism>
<dbReference type="Pfam" id="PF01757">
    <property type="entry name" value="Acyl_transf_3"/>
    <property type="match status" value="1"/>
</dbReference>
<reference evidence="4 5" key="1">
    <citation type="submission" date="2018-10" db="EMBL/GenBank/DDBJ databases">
        <title>Isolation, diversity and antibacterial activity of antinobacteria from the wheat rhizosphere soil.</title>
        <authorList>
            <person name="Sun T."/>
        </authorList>
    </citation>
    <scope>NUCLEOTIDE SEQUENCE [LARGE SCALE GENOMIC DNA]</scope>
    <source>
        <strain evidence="4 5">SJ-23</strain>
    </source>
</reference>
<feature type="region of interest" description="Disordered" evidence="1">
    <location>
        <begin position="1"/>
        <end position="34"/>
    </location>
</feature>
<dbReference type="Proteomes" id="UP000275048">
    <property type="component" value="Unassembled WGS sequence"/>
</dbReference>
<evidence type="ECO:0000256" key="2">
    <source>
        <dbReference type="SAM" id="Phobius"/>
    </source>
</evidence>
<feature type="transmembrane region" description="Helical" evidence="2">
    <location>
        <begin position="215"/>
        <end position="233"/>
    </location>
</feature>
<feature type="domain" description="Acyltransferase 3" evidence="3">
    <location>
        <begin position="37"/>
        <end position="330"/>
    </location>
</feature>
<dbReference type="AlphaFoldDB" id="A0A3M8A2F7"/>
<feature type="transmembrane region" description="Helical" evidence="2">
    <location>
        <begin position="128"/>
        <end position="151"/>
    </location>
</feature>